<keyword evidence="1" id="KW-0812">Transmembrane</keyword>
<evidence type="ECO:0000313" key="4">
    <source>
        <dbReference type="Proteomes" id="UP000807342"/>
    </source>
</evidence>
<reference evidence="3" key="1">
    <citation type="submission" date="2020-11" db="EMBL/GenBank/DDBJ databases">
        <authorList>
            <consortium name="DOE Joint Genome Institute"/>
            <person name="Ahrendt S."/>
            <person name="Riley R."/>
            <person name="Andreopoulos W."/>
            <person name="Labutti K."/>
            <person name="Pangilinan J."/>
            <person name="Ruiz-Duenas F.J."/>
            <person name="Barrasa J.M."/>
            <person name="Sanchez-Garcia M."/>
            <person name="Camarero S."/>
            <person name="Miyauchi S."/>
            <person name="Serrano A."/>
            <person name="Linde D."/>
            <person name="Babiker R."/>
            <person name="Drula E."/>
            <person name="Ayuso-Fernandez I."/>
            <person name="Pacheco R."/>
            <person name="Padilla G."/>
            <person name="Ferreira P."/>
            <person name="Barriuso J."/>
            <person name="Kellner H."/>
            <person name="Castanera R."/>
            <person name="Alfaro M."/>
            <person name="Ramirez L."/>
            <person name="Pisabarro A.G."/>
            <person name="Kuo A."/>
            <person name="Tritt A."/>
            <person name="Lipzen A."/>
            <person name="He G."/>
            <person name="Yan M."/>
            <person name="Ng V."/>
            <person name="Cullen D."/>
            <person name="Martin F."/>
            <person name="Rosso M.-N."/>
            <person name="Henrissat B."/>
            <person name="Hibbett D."/>
            <person name="Martinez A.T."/>
            <person name="Grigoriev I.V."/>
        </authorList>
    </citation>
    <scope>NUCLEOTIDE SEQUENCE</scope>
    <source>
        <strain evidence="3">MF-IS2</strain>
    </source>
</reference>
<keyword evidence="2" id="KW-0732">Signal</keyword>
<feature type="transmembrane region" description="Helical" evidence="1">
    <location>
        <begin position="174"/>
        <end position="193"/>
    </location>
</feature>
<evidence type="ECO:0000256" key="2">
    <source>
        <dbReference type="SAM" id="SignalP"/>
    </source>
</evidence>
<keyword evidence="1" id="KW-1133">Transmembrane helix</keyword>
<dbReference type="AlphaFoldDB" id="A0A9P5X0G7"/>
<accession>A0A9P5X0G7</accession>
<dbReference type="EMBL" id="MU151952">
    <property type="protein sequence ID" value="KAF9441329.1"/>
    <property type="molecule type" value="Genomic_DNA"/>
</dbReference>
<feature type="transmembrane region" description="Helical" evidence="1">
    <location>
        <begin position="95"/>
        <end position="114"/>
    </location>
</feature>
<keyword evidence="4" id="KW-1185">Reference proteome</keyword>
<feature type="transmembrane region" description="Helical" evidence="1">
    <location>
        <begin position="47"/>
        <end position="74"/>
    </location>
</feature>
<feature type="transmembrane region" description="Helical" evidence="1">
    <location>
        <begin position="280"/>
        <end position="300"/>
    </location>
</feature>
<name>A0A9P5X0G7_9AGAR</name>
<feature type="chain" id="PRO_5040431102" evidence="2">
    <location>
        <begin position="20"/>
        <end position="322"/>
    </location>
</feature>
<sequence>MRSLLRPLWLVLFCSPALARRGGSSRPSAGGSSSGGSAGGGLVLDPVIAAIFSFAIIFFFMTFTQSIFLLYCIVKSRKFQLPVKAKLGPFFSISLLFSTVALTLAYALHALFWAMTRNKVKDYRVNLPVPFLNAWNALEFLADIFLLSALFSLASHREKSTLKVSPNQRNVKMVVEALLVILLLGLGAGYLIARTFNSQISEHFYITFTFFLVMAALYLTVSSSVMYIQTRRSGSTDKIFSRIAFIISPCFFVHAIYLVIAEIIQLAGLATKISPGVDLTGLLISGITEFTALTVCLLFIPRKPTQPSCSEVPATDSSSDKP</sequence>
<feature type="transmembrane region" description="Helical" evidence="1">
    <location>
        <begin position="134"/>
        <end position="153"/>
    </location>
</feature>
<evidence type="ECO:0000313" key="3">
    <source>
        <dbReference type="EMBL" id="KAF9441329.1"/>
    </source>
</evidence>
<evidence type="ECO:0000256" key="1">
    <source>
        <dbReference type="SAM" id="Phobius"/>
    </source>
</evidence>
<feature type="signal peptide" evidence="2">
    <location>
        <begin position="1"/>
        <end position="19"/>
    </location>
</feature>
<dbReference type="Proteomes" id="UP000807342">
    <property type="component" value="Unassembled WGS sequence"/>
</dbReference>
<gene>
    <name evidence="3" type="ORF">P691DRAFT_779834</name>
</gene>
<organism evidence="3 4">
    <name type="scientific">Macrolepiota fuliginosa MF-IS2</name>
    <dbReference type="NCBI Taxonomy" id="1400762"/>
    <lineage>
        <taxon>Eukaryota</taxon>
        <taxon>Fungi</taxon>
        <taxon>Dikarya</taxon>
        <taxon>Basidiomycota</taxon>
        <taxon>Agaricomycotina</taxon>
        <taxon>Agaricomycetes</taxon>
        <taxon>Agaricomycetidae</taxon>
        <taxon>Agaricales</taxon>
        <taxon>Agaricineae</taxon>
        <taxon>Agaricaceae</taxon>
        <taxon>Macrolepiota</taxon>
    </lineage>
</organism>
<keyword evidence="1" id="KW-0472">Membrane</keyword>
<feature type="transmembrane region" description="Helical" evidence="1">
    <location>
        <begin position="205"/>
        <end position="227"/>
    </location>
</feature>
<proteinExistence type="predicted"/>
<comment type="caution">
    <text evidence="3">The sequence shown here is derived from an EMBL/GenBank/DDBJ whole genome shotgun (WGS) entry which is preliminary data.</text>
</comment>
<protein>
    <submittedName>
        <fullName evidence="3">Uncharacterized protein</fullName>
    </submittedName>
</protein>
<feature type="transmembrane region" description="Helical" evidence="1">
    <location>
        <begin position="239"/>
        <end position="260"/>
    </location>
</feature>